<dbReference type="GO" id="GO:0090556">
    <property type="term" value="F:phosphatidylserine floppase activity"/>
    <property type="evidence" value="ECO:0007669"/>
    <property type="project" value="TreeGrafter"/>
</dbReference>
<dbReference type="GO" id="GO:0034188">
    <property type="term" value="F:apolipoprotein A-I receptor activity"/>
    <property type="evidence" value="ECO:0007669"/>
    <property type="project" value="TreeGrafter"/>
</dbReference>
<dbReference type="Gene3D" id="3.40.50.300">
    <property type="entry name" value="P-loop containing nucleotide triphosphate hydrolases"/>
    <property type="match status" value="1"/>
</dbReference>
<sequence>QCFGLLGVNGAGKTSTFRMLTGDTDVTYGEAYLNHHSVLTEMERVHQLMGYCPQFDAISDLLTGREHLELYARLRGVPEESVAKVAQWGVKKLGLTQYADQEAGGYSGGNKRKLSTAISLIGAPPVIFLDEPTTGMDPKAKRFLWNCILSVTKEGRAVVLTSHSMEECEALCTRMAIMVNGRFRCLGSVQHLKNRFGDGYTIVLRLWDGKSGPASCPVSAYMKSSFPGIELKERHENVLQYQLPSRACCLGLASTRWPTTTRSWASPTSLSHRPPWTRCLLILQRSRPMKTSSQTWWSATQTRSWRRVHRQPEPAAPSPSHTHLHSRPGNLLTAQRGNPGSLNPPRASQRTENPPEIKATIRP</sequence>
<dbReference type="InterPro" id="IPR026082">
    <property type="entry name" value="ABCA"/>
</dbReference>
<dbReference type="SUPFAM" id="SSF52540">
    <property type="entry name" value="P-loop containing nucleoside triphosphate hydrolases"/>
    <property type="match status" value="1"/>
</dbReference>
<dbReference type="GO" id="GO:0033700">
    <property type="term" value="P:phospholipid efflux"/>
    <property type="evidence" value="ECO:0007669"/>
    <property type="project" value="TreeGrafter"/>
</dbReference>
<dbReference type="Pfam" id="PF23321">
    <property type="entry name" value="R1_ABCA1"/>
    <property type="match status" value="1"/>
</dbReference>
<dbReference type="KEGG" id="tng:GSTEN00001105G001"/>
<dbReference type="CDD" id="cd03263">
    <property type="entry name" value="ABC_subfamily_A"/>
    <property type="match status" value="1"/>
</dbReference>
<proteinExistence type="predicted"/>
<dbReference type="Pfam" id="PF00005">
    <property type="entry name" value="ABC_tran"/>
    <property type="match status" value="1"/>
</dbReference>
<name>Q4TGH6_TETNG</name>
<gene>
    <name evidence="3" type="ORF">GSTENG00001105001</name>
</gene>
<dbReference type="GO" id="GO:0016020">
    <property type="term" value="C:membrane"/>
    <property type="evidence" value="ECO:0007669"/>
    <property type="project" value="InterPro"/>
</dbReference>
<accession>Q4TGH6</accession>
<comment type="caution">
    <text evidence="3">The sequence shown here is derived from an EMBL/GenBank/DDBJ whole genome shotgun (WGS) entry which is preliminary data.</text>
</comment>
<dbReference type="FunFam" id="3.40.50.300:FF:000327">
    <property type="entry name" value="ATP-binding cassette sub-family A member 3"/>
    <property type="match status" value="1"/>
</dbReference>
<evidence type="ECO:0000259" key="2">
    <source>
        <dbReference type="PROSITE" id="PS50893"/>
    </source>
</evidence>
<protein>
    <submittedName>
        <fullName evidence="3">(spotted green pufferfish) hypothetical protein</fullName>
    </submittedName>
</protein>
<dbReference type="EMBL" id="CAAE01003704">
    <property type="protein sequence ID" value="CAF88006.1"/>
    <property type="molecule type" value="Genomic_DNA"/>
</dbReference>
<dbReference type="InterPro" id="IPR003439">
    <property type="entry name" value="ABC_transporter-like_ATP-bd"/>
</dbReference>
<feature type="non-terminal residue" evidence="3">
    <location>
        <position position="1"/>
    </location>
</feature>
<dbReference type="GO" id="GO:0140359">
    <property type="term" value="F:ABC-type transporter activity"/>
    <property type="evidence" value="ECO:0007669"/>
    <property type="project" value="InterPro"/>
</dbReference>
<evidence type="ECO:0000256" key="1">
    <source>
        <dbReference type="SAM" id="MobiDB-lite"/>
    </source>
</evidence>
<feature type="compositionally biased region" description="Low complexity" evidence="1">
    <location>
        <begin position="292"/>
        <end position="303"/>
    </location>
</feature>
<dbReference type="GO" id="GO:0016887">
    <property type="term" value="F:ATP hydrolysis activity"/>
    <property type="evidence" value="ECO:0007669"/>
    <property type="project" value="InterPro"/>
</dbReference>
<dbReference type="PROSITE" id="PS50893">
    <property type="entry name" value="ABC_TRANSPORTER_2"/>
    <property type="match status" value="1"/>
</dbReference>
<dbReference type="GO" id="GO:0005524">
    <property type="term" value="F:ATP binding"/>
    <property type="evidence" value="ECO:0007669"/>
    <property type="project" value="InterPro"/>
</dbReference>
<dbReference type="InterPro" id="IPR027417">
    <property type="entry name" value="P-loop_NTPase"/>
</dbReference>
<feature type="domain" description="ABC transporter" evidence="2">
    <location>
        <begin position="1"/>
        <end position="205"/>
    </location>
</feature>
<reference evidence="3" key="1">
    <citation type="journal article" date="2004" name="Nature">
        <title>Genome duplication in the teleost fish Tetraodon nigroviridis reveals the early vertebrate proto-karyotype.</title>
        <authorList>
            <person name="Jaillon O."/>
            <person name="Aury J.-M."/>
            <person name="Brunet F."/>
            <person name="Petit J.-L."/>
            <person name="Stange-Thomann N."/>
            <person name="Mauceli E."/>
            <person name="Bouneau L."/>
            <person name="Fischer C."/>
            <person name="Ozouf-Costaz C."/>
            <person name="Bernot A."/>
            <person name="Nicaud S."/>
            <person name="Jaffe D."/>
            <person name="Fisher S."/>
            <person name="Lutfalla G."/>
            <person name="Dossat C."/>
            <person name="Segurens B."/>
            <person name="Dasilva C."/>
            <person name="Salanoubat M."/>
            <person name="Levy M."/>
            <person name="Boudet N."/>
            <person name="Castellano S."/>
            <person name="Anthouard V."/>
            <person name="Jubin C."/>
            <person name="Castelli V."/>
            <person name="Katinka M."/>
            <person name="Vacherie B."/>
            <person name="Biemont C."/>
            <person name="Skalli Z."/>
            <person name="Cattolico L."/>
            <person name="Poulain J."/>
            <person name="De Berardinis V."/>
            <person name="Cruaud C."/>
            <person name="Duprat S."/>
            <person name="Brottier P."/>
            <person name="Coutanceau J.-P."/>
            <person name="Gouzy J."/>
            <person name="Parra G."/>
            <person name="Lardier G."/>
            <person name="Chapple C."/>
            <person name="McKernan K.J."/>
            <person name="McEwan P."/>
            <person name="Bosak S."/>
            <person name="Kellis M."/>
            <person name="Volff J.-N."/>
            <person name="Guigo R."/>
            <person name="Zody M.C."/>
            <person name="Mesirov J."/>
            <person name="Lindblad-Toh K."/>
            <person name="Birren B."/>
            <person name="Nusbaum C."/>
            <person name="Kahn D."/>
            <person name="Robinson-Rechavi M."/>
            <person name="Laudet V."/>
            <person name="Schachter V."/>
            <person name="Quetier F."/>
            <person name="Saurin W."/>
            <person name="Scarpelli C."/>
            <person name="Wincker P."/>
            <person name="Lander E.S."/>
            <person name="Weissenbach J."/>
            <person name="Roest Crollius H."/>
        </authorList>
    </citation>
    <scope>NUCLEOTIDE SEQUENCE [LARGE SCALE GENOMIC DNA]</scope>
</reference>
<dbReference type="AlphaFoldDB" id="Q4TGH6"/>
<evidence type="ECO:0000313" key="3">
    <source>
        <dbReference type="EMBL" id="CAF88006.1"/>
    </source>
</evidence>
<dbReference type="PANTHER" id="PTHR19229:SF49">
    <property type="entry name" value="PHOSPHOLIPID-TRANSPORTING ATPASE ABCA7"/>
    <property type="match status" value="1"/>
</dbReference>
<feature type="compositionally biased region" description="Polar residues" evidence="1">
    <location>
        <begin position="332"/>
        <end position="352"/>
    </location>
</feature>
<dbReference type="OrthoDB" id="10255969at2759"/>
<organism evidence="3">
    <name type="scientific">Tetraodon nigroviridis</name>
    <name type="common">Spotted green pufferfish</name>
    <name type="synonym">Chelonodon nigroviridis</name>
    <dbReference type="NCBI Taxonomy" id="99883"/>
    <lineage>
        <taxon>Eukaryota</taxon>
        <taxon>Metazoa</taxon>
        <taxon>Chordata</taxon>
        <taxon>Craniata</taxon>
        <taxon>Vertebrata</taxon>
        <taxon>Euteleostomi</taxon>
        <taxon>Actinopterygii</taxon>
        <taxon>Neopterygii</taxon>
        <taxon>Teleostei</taxon>
        <taxon>Neoteleostei</taxon>
        <taxon>Acanthomorphata</taxon>
        <taxon>Eupercaria</taxon>
        <taxon>Tetraodontiformes</taxon>
        <taxon>Tetradontoidea</taxon>
        <taxon>Tetraodontidae</taxon>
        <taxon>Tetraodon</taxon>
    </lineage>
</organism>
<dbReference type="GO" id="GO:0033344">
    <property type="term" value="P:cholesterol efflux"/>
    <property type="evidence" value="ECO:0007669"/>
    <property type="project" value="TreeGrafter"/>
</dbReference>
<dbReference type="PANTHER" id="PTHR19229">
    <property type="entry name" value="ATP-BINDING CASSETTE TRANSPORTER SUBFAMILY A ABCA"/>
    <property type="match status" value="1"/>
</dbReference>
<reference evidence="3" key="2">
    <citation type="submission" date="2004-02" db="EMBL/GenBank/DDBJ databases">
        <authorList>
            <consortium name="Genoscope"/>
            <consortium name="Whitehead Institute Centre for Genome Research"/>
        </authorList>
    </citation>
    <scope>NUCLEOTIDE SEQUENCE</scope>
</reference>
<feature type="region of interest" description="Disordered" evidence="1">
    <location>
        <begin position="292"/>
        <end position="363"/>
    </location>
</feature>
<dbReference type="InterPro" id="IPR056264">
    <property type="entry name" value="R2_ABCA1-4-like"/>
</dbReference>
<dbReference type="GO" id="GO:0090554">
    <property type="term" value="F:phosphatidylcholine floppase activity"/>
    <property type="evidence" value="ECO:0007669"/>
    <property type="project" value="TreeGrafter"/>
</dbReference>